<dbReference type="Proteomes" id="UP000176376">
    <property type="component" value="Unassembled WGS sequence"/>
</dbReference>
<comment type="caution">
    <text evidence="1">The sequence shown here is derived from an EMBL/GenBank/DDBJ whole genome shotgun (WGS) entry which is preliminary data.</text>
</comment>
<evidence type="ECO:0000313" key="1">
    <source>
        <dbReference type="EMBL" id="OGK56333.1"/>
    </source>
</evidence>
<organism evidence="1 2">
    <name type="scientific">Candidatus Roizmanbacteria bacterium RIFCSPLOWO2_02_FULL_38_10</name>
    <dbReference type="NCBI Taxonomy" id="1802074"/>
    <lineage>
        <taxon>Bacteria</taxon>
        <taxon>Candidatus Roizmaniibacteriota</taxon>
    </lineage>
</organism>
<sequence length="228" mass="26213">MKKQHKIFVFSRKDKVASSSTMSFVTTGKKYSQKQSFIVPNMEEFVRDVSSHGNIGAIKNRILRLNLLQIMKLCWFNKTKFFKLLKKDFSTAVGLLIQIELLQVAKYQPTMIILSDQVTDLAVALDNEPILRNFNTFISDNFKCNRAVMTNNLPTVAHKLSTWKIGINYFVTPINFYGYEMNPDKSTVEKYLQVVNPDSLIAILPEASPKEISYLDKLNITKALINWF</sequence>
<protein>
    <submittedName>
        <fullName evidence="1">Uncharacterized protein</fullName>
    </submittedName>
</protein>
<dbReference type="EMBL" id="MGAY01000040">
    <property type="protein sequence ID" value="OGK56333.1"/>
    <property type="molecule type" value="Genomic_DNA"/>
</dbReference>
<dbReference type="AlphaFoldDB" id="A0A1F7JL41"/>
<gene>
    <name evidence="1" type="ORF">A3J15_03165</name>
</gene>
<reference evidence="1 2" key="1">
    <citation type="journal article" date="2016" name="Nat. Commun.">
        <title>Thousands of microbial genomes shed light on interconnected biogeochemical processes in an aquifer system.</title>
        <authorList>
            <person name="Anantharaman K."/>
            <person name="Brown C.T."/>
            <person name="Hug L.A."/>
            <person name="Sharon I."/>
            <person name="Castelle C.J."/>
            <person name="Probst A.J."/>
            <person name="Thomas B.C."/>
            <person name="Singh A."/>
            <person name="Wilkins M.J."/>
            <person name="Karaoz U."/>
            <person name="Brodie E.L."/>
            <person name="Williams K.H."/>
            <person name="Hubbard S.S."/>
            <person name="Banfield J.F."/>
        </authorList>
    </citation>
    <scope>NUCLEOTIDE SEQUENCE [LARGE SCALE GENOMIC DNA]</scope>
</reference>
<evidence type="ECO:0000313" key="2">
    <source>
        <dbReference type="Proteomes" id="UP000176376"/>
    </source>
</evidence>
<proteinExistence type="predicted"/>
<accession>A0A1F7JL41</accession>
<name>A0A1F7JL41_9BACT</name>